<gene>
    <name evidence="1" type="ORF">DKG75_01770</name>
</gene>
<protein>
    <submittedName>
        <fullName evidence="1">Phosphonate C-P lyase system protein PhnH</fullName>
    </submittedName>
</protein>
<evidence type="ECO:0000313" key="2">
    <source>
        <dbReference type="Proteomes" id="UP000246077"/>
    </source>
</evidence>
<dbReference type="GO" id="GO:0019634">
    <property type="term" value="P:organic phosphonate metabolic process"/>
    <property type="evidence" value="ECO:0007669"/>
    <property type="project" value="InterPro"/>
</dbReference>
<dbReference type="InterPro" id="IPR008772">
    <property type="entry name" value="Phosphonate_metab_PhnH"/>
</dbReference>
<dbReference type="InterPro" id="IPR038058">
    <property type="entry name" value="PhnH-like_sp"/>
</dbReference>
<evidence type="ECO:0000313" key="1">
    <source>
        <dbReference type="EMBL" id="PWR23322.1"/>
    </source>
</evidence>
<name>A0A317E9T7_9PROT</name>
<dbReference type="EMBL" id="QGLF01000001">
    <property type="protein sequence ID" value="PWR23322.1"/>
    <property type="molecule type" value="Genomic_DNA"/>
</dbReference>
<comment type="caution">
    <text evidence="1">The sequence shown here is derived from an EMBL/GenBank/DDBJ whole genome shotgun (WGS) entry which is preliminary data.</text>
</comment>
<dbReference type="GO" id="GO:0016829">
    <property type="term" value="F:lyase activity"/>
    <property type="evidence" value="ECO:0007669"/>
    <property type="project" value="UniProtKB-KW"/>
</dbReference>
<dbReference type="Gene3D" id="3.40.50.11310">
    <property type="entry name" value="Bacterial phosphonate metabolism protein PhnH"/>
    <property type="match status" value="1"/>
</dbReference>
<dbReference type="Proteomes" id="UP000246077">
    <property type="component" value="Unassembled WGS sequence"/>
</dbReference>
<dbReference type="NCBIfam" id="TIGR03292">
    <property type="entry name" value="PhnH_redo"/>
    <property type="match status" value="1"/>
</dbReference>
<keyword evidence="2" id="KW-1185">Reference proteome</keyword>
<reference evidence="2" key="1">
    <citation type="submission" date="2018-05" db="EMBL/GenBank/DDBJ databases">
        <title>Zavarzinia sp. HR-AS.</title>
        <authorList>
            <person name="Lee Y."/>
            <person name="Jeon C.O."/>
        </authorList>
    </citation>
    <scope>NUCLEOTIDE SEQUENCE [LARGE SCALE GENOMIC DNA]</scope>
    <source>
        <strain evidence="2">DSM 1231</strain>
    </source>
</reference>
<keyword evidence="1" id="KW-0456">Lyase</keyword>
<dbReference type="SUPFAM" id="SSF159709">
    <property type="entry name" value="PhnH-like"/>
    <property type="match status" value="1"/>
</dbReference>
<organism evidence="1 2">
    <name type="scientific">Zavarzinia compransoris</name>
    <dbReference type="NCBI Taxonomy" id="1264899"/>
    <lineage>
        <taxon>Bacteria</taxon>
        <taxon>Pseudomonadati</taxon>
        <taxon>Pseudomonadota</taxon>
        <taxon>Alphaproteobacteria</taxon>
        <taxon>Rhodospirillales</taxon>
        <taxon>Zavarziniaceae</taxon>
        <taxon>Zavarzinia</taxon>
    </lineage>
</organism>
<accession>A0A317E9T7</accession>
<dbReference type="RefSeq" id="WP_109919356.1">
    <property type="nucleotide sequence ID" value="NZ_QGLF01000001.1"/>
</dbReference>
<dbReference type="AlphaFoldDB" id="A0A317E9T7"/>
<dbReference type="PIRSF" id="PIRSF020680">
    <property type="entry name" value="PhnH"/>
    <property type="match status" value="1"/>
</dbReference>
<proteinExistence type="predicted"/>
<dbReference type="Pfam" id="PF05845">
    <property type="entry name" value="PhnH"/>
    <property type="match status" value="1"/>
</dbReference>
<sequence>MSDTALIAGLDAGFADAALQSQACFRAVLQALARPGRIETLARPAAAPAGLSPAAASVLATLADLDTPVFLAPGYAGGAVAGFVTAGLGAPLAAAGAAAFALVPAADLLPLDRFAAGSDAYPDRAATVIVEVAALGAGPALTLAGPGINGSATLAVTGLPAAFAAAWNAQRAGFPLGVDLVFCCGERVAALPRSTRLL</sequence>